<evidence type="ECO:0000313" key="16">
    <source>
        <dbReference type="EMBL" id="EPS42167.1"/>
    </source>
</evidence>
<accession>S8C3A1</accession>
<comment type="catalytic activity">
    <reaction evidence="15">
        <text>2 (2E,6E)-farnesyl diphosphate + NADPH + H(+) = squalene + 2 diphosphate + NADP(+)</text>
        <dbReference type="Rhea" id="RHEA:32295"/>
        <dbReference type="ChEBI" id="CHEBI:15378"/>
        <dbReference type="ChEBI" id="CHEBI:15440"/>
        <dbReference type="ChEBI" id="CHEBI:33019"/>
        <dbReference type="ChEBI" id="CHEBI:57783"/>
        <dbReference type="ChEBI" id="CHEBI:58349"/>
        <dbReference type="ChEBI" id="CHEBI:175763"/>
        <dbReference type="EC" id="2.5.1.21"/>
    </reaction>
</comment>
<comment type="function">
    <text evidence="15">Catalyzes the condensation of 2 farnesyl pyrophosphate (FPP) moieties to form squalene.</text>
</comment>
<evidence type="ECO:0000256" key="6">
    <source>
        <dbReference type="ARBA" id="ARBA00022679"/>
    </source>
</evidence>
<keyword evidence="14" id="KW-0753">Steroid metabolism</keyword>
<dbReference type="InterPro" id="IPR006449">
    <property type="entry name" value="Squal_synth-like"/>
</dbReference>
<keyword evidence="11" id="KW-0443">Lipid metabolism</keyword>
<dbReference type="SFLD" id="SFLDS00005">
    <property type="entry name" value="Isoprenoid_Synthase_Type_I"/>
    <property type="match status" value="1"/>
</dbReference>
<dbReference type="Gene3D" id="1.10.600.10">
    <property type="entry name" value="Farnesyl Diphosphate Synthase"/>
    <property type="match status" value="1"/>
</dbReference>
<evidence type="ECO:0000256" key="15">
    <source>
        <dbReference type="RuleBase" id="RU368088"/>
    </source>
</evidence>
<evidence type="ECO:0000256" key="14">
    <source>
        <dbReference type="ARBA" id="ARBA00023221"/>
    </source>
</evidence>
<dbReference type="HOGENOM" id="CLU_031981_2_1_1"/>
<dbReference type="UniPathway" id="UPA00767">
    <property type="reaction ID" value="UER00751"/>
</dbReference>
<keyword evidence="8" id="KW-0752">Steroid biosynthesis</keyword>
<evidence type="ECO:0000256" key="9">
    <source>
        <dbReference type="ARBA" id="ARBA00022989"/>
    </source>
</evidence>
<keyword evidence="13" id="KW-1207">Sterol metabolism</keyword>
<dbReference type="EMBL" id="AQGS01000129">
    <property type="protein sequence ID" value="EPS42167.1"/>
    <property type="molecule type" value="Genomic_DNA"/>
</dbReference>
<dbReference type="OMA" id="GEACQLM"/>
<feature type="transmembrane region" description="Helical" evidence="15">
    <location>
        <begin position="420"/>
        <end position="444"/>
    </location>
</feature>
<dbReference type="InterPro" id="IPR019845">
    <property type="entry name" value="Squalene/phytoene_synthase_CS"/>
</dbReference>
<dbReference type="PROSITE" id="PS01045">
    <property type="entry name" value="SQUALEN_PHYTOEN_SYN_2"/>
    <property type="match status" value="1"/>
</dbReference>
<evidence type="ECO:0000256" key="13">
    <source>
        <dbReference type="ARBA" id="ARBA00023166"/>
    </source>
</evidence>
<dbReference type="GO" id="GO:1902767">
    <property type="term" value="P:isoprenoid biosynthetic process via mevalonate"/>
    <property type="evidence" value="ECO:0007669"/>
    <property type="project" value="EnsemblFungi"/>
</dbReference>
<evidence type="ECO:0000256" key="7">
    <source>
        <dbReference type="ARBA" id="ARBA00022692"/>
    </source>
</evidence>
<evidence type="ECO:0000256" key="12">
    <source>
        <dbReference type="ARBA" id="ARBA00023136"/>
    </source>
</evidence>
<sequence>MGRIGTIWHYTTHPYQLRAMLHWKHLRDPLHFRNEAKESAELKKCYEFLELTSRSFSAVILELQPEMRVPVALFYLVLRGLDTIEDDMTIPNDVKIPILQKFYQFLETPGWTFDGNSPTEKDRQLLVEFHFVVTEFAKLKDVYKDVIRDIAKQMGEGMAETCRKPAENLDGLPTIADYDRYCFYVAGLVGEGLTRLFVPAGVANPGLLTRPHLYISMGLFLQKVNIIRDFREDLVDKRSFYPKEIWGLYVDKYTDLGLPENEEKALACLSHLVLNALDHADDCLYYLAGLRDQSVYNFCAIPQVMAIATLALVFRNPEMFKRNVKIPKGEACELMMEVGNLRTTCDIFKKYIAIIRKKNTPKDPNFLEVAVKCAKIEQFIEGIYPTISKKQKEEKRDMELKTGKTVYIEEGFMPKGFGTILLILPLILFVFANMVFLTAFVIGAKLDFSTEAFNTLTFFKFDNESMAFDIFGDTTERVVEAVTKTLTHEEL</sequence>
<dbReference type="STRING" id="1284197.S8C3A1"/>
<dbReference type="GO" id="GO:0051996">
    <property type="term" value="F:squalene synthase [NAD(P)H] activity"/>
    <property type="evidence" value="ECO:0007669"/>
    <property type="project" value="UniProtKB-UniRule"/>
</dbReference>
<keyword evidence="7 15" id="KW-0812">Transmembrane</keyword>
<comment type="cofactor">
    <cofactor evidence="1 15">
        <name>Mg(2+)</name>
        <dbReference type="ChEBI" id="CHEBI:18420"/>
    </cofactor>
</comment>
<dbReference type="EC" id="2.5.1.21" evidence="4 15"/>
<keyword evidence="10" id="KW-0756">Sterol biosynthesis</keyword>
<dbReference type="PANTHER" id="PTHR11626">
    <property type="entry name" value="FARNESYL-DIPHOSPHATE FARNESYLTRANSFERASE"/>
    <property type="match status" value="1"/>
</dbReference>
<dbReference type="GO" id="GO:0045338">
    <property type="term" value="P:farnesyl diphosphate metabolic process"/>
    <property type="evidence" value="ECO:0007669"/>
    <property type="project" value="InterPro"/>
</dbReference>
<evidence type="ECO:0000256" key="5">
    <source>
        <dbReference type="ARBA" id="ARBA00022516"/>
    </source>
</evidence>
<dbReference type="PROSITE" id="PS01044">
    <property type="entry name" value="SQUALEN_PHYTOEN_SYN_1"/>
    <property type="match status" value="1"/>
</dbReference>
<evidence type="ECO:0000256" key="3">
    <source>
        <dbReference type="ARBA" id="ARBA00006251"/>
    </source>
</evidence>
<evidence type="ECO:0000256" key="10">
    <source>
        <dbReference type="ARBA" id="ARBA00023011"/>
    </source>
</evidence>
<evidence type="ECO:0000256" key="1">
    <source>
        <dbReference type="ARBA" id="ARBA00001946"/>
    </source>
</evidence>
<dbReference type="GO" id="GO:0006696">
    <property type="term" value="P:ergosterol biosynthetic process"/>
    <property type="evidence" value="ECO:0007669"/>
    <property type="project" value="TreeGrafter"/>
</dbReference>
<dbReference type="SFLD" id="SFLDG01018">
    <property type="entry name" value="Squalene/Phytoene_Synthase_Lik"/>
    <property type="match status" value="1"/>
</dbReference>
<reference evidence="16 17" key="1">
    <citation type="journal article" date="2013" name="PLoS Genet.">
        <title>Genomic mechanisms accounting for the adaptation to parasitism in nematode-trapping fungi.</title>
        <authorList>
            <person name="Meerupati T."/>
            <person name="Andersson K.M."/>
            <person name="Friman E."/>
            <person name="Kumar D."/>
            <person name="Tunlid A."/>
            <person name="Ahren D."/>
        </authorList>
    </citation>
    <scope>NUCLEOTIDE SEQUENCE [LARGE SCALE GENOMIC DNA]</scope>
    <source>
        <strain evidence="16 17">CBS 200.50</strain>
    </source>
</reference>
<dbReference type="InterPro" id="IPR044844">
    <property type="entry name" value="Trans_IPPS_euk-type"/>
</dbReference>
<dbReference type="Proteomes" id="UP000015100">
    <property type="component" value="Unassembled WGS sequence"/>
</dbReference>
<keyword evidence="12 15" id="KW-0472">Membrane</keyword>
<dbReference type="InterPro" id="IPR008949">
    <property type="entry name" value="Isoprenoid_synthase_dom_sf"/>
</dbReference>
<comment type="pathway">
    <text evidence="15">Terpene metabolism; lanosterol biosynthesis; lanosterol from farnesyl diphosphate: step 1/3.</text>
</comment>
<evidence type="ECO:0000256" key="11">
    <source>
        <dbReference type="ARBA" id="ARBA00023098"/>
    </source>
</evidence>
<evidence type="ECO:0000256" key="8">
    <source>
        <dbReference type="ARBA" id="ARBA00022955"/>
    </source>
</evidence>
<dbReference type="PANTHER" id="PTHR11626:SF2">
    <property type="entry name" value="SQUALENE SYNTHASE"/>
    <property type="match status" value="1"/>
</dbReference>
<dbReference type="FunFam" id="1.10.600.10:FF:000003">
    <property type="entry name" value="Farnesyl-diphosphate farnesyltransferase 1"/>
    <property type="match status" value="1"/>
</dbReference>
<comment type="caution">
    <text evidence="16">The sequence shown here is derived from an EMBL/GenBank/DDBJ whole genome shotgun (WGS) entry which is preliminary data.</text>
</comment>
<comment type="subcellular location">
    <subcellularLocation>
        <location evidence="2">Membrane</location>
    </subcellularLocation>
</comment>
<keyword evidence="5" id="KW-0444">Lipid biosynthesis</keyword>
<dbReference type="AlphaFoldDB" id="S8C3A1"/>
<keyword evidence="9 15" id="KW-1133">Transmembrane helix</keyword>
<gene>
    <name evidence="16" type="ORF">H072_3930</name>
</gene>
<dbReference type="Pfam" id="PF00494">
    <property type="entry name" value="SQS_PSY"/>
    <property type="match status" value="1"/>
</dbReference>
<reference evidence="17" key="2">
    <citation type="submission" date="2013-04" db="EMBL/GenBank/DDBJ databases">
        <title>Genomic mechanisms accounting for the adaptation to parasitism in nematode-trapping fungi.</title>
        <authorList>
            <person name="Ahren D.G."/>
        </authorList>
    </citation>
    <scope>NUCLEOTIDE SEQUENCE [LARGE SCALE GENOMIC DNA]</scope>
    <source>
        <strain evidence="17">CBS 200.50</strain>
    </source>
</reference>
<evidence type="ECO:0000313" key="17">
    <source>
        <dbReference type="Proteomes" id="UP000015100"/>
    </source>
</evidence>
<keyword evidence="6 15" id="KW-0808">Transferase</keyword>
<dbReference type="InterPro" id="IPR002060">
    <property type="entry name" value="Squ/phyt_synthse"/>
</dbReference>
<organism evidence="16 17">
    <name type="scientific">Dactylellina haptotyla (strain CBS 200.50)</name>
    <name type="common">Nematode-trapping fungus</name>
    <name type="synonym">Monacrosporium haptotylum</name>
    <dbReference type="NCBI Taxonomy" id="1284197"/>
    <lineage>
        <taxon>Eukaryota</taxon>
        <taxon>Fungi</taxon>
        <taxon>Dikarya</taxon>
        <taxon>Ascomycota</taxon>
        <taxon>Pezizomycotina</taxon>
        <taxon>Orbiliomycetes</taxon>
        <taxon>Orbiliales</taxon>
        <taxon>Orbiliaceae</taxon>
        <taxon>Dactylellina</taxon>
    </lineage>
</organism>
<dbReference type="SUPFAM" id="SSF48576">
    <property type="entry name" value="Terpenoid synthases"/>
    <property type="match status" value="1"/>
</dbReference>
<dbReference type="GO" id="GO:0005789">
    <property type="term" value="C:endoplasmic reticulum membrane"/>
    <property type="evidence" value="ECO:0007669"/>
    <property type="project" value="EnsemblFungi"/>
</dbReference>
<proteinExistence type="inferred from homology"/>
<dbReference type="eggNOG" id="KOG1459">
    <property type="taxonomic scope" value="Eukaryota"/>
</dbReference>
<dbReference type="GO" id="GO:0055056">
    <property type="term" value="F:D-glucose transmembrane transporter activity"/>
    <property type="evidence" value="ECO:0007669"/>
    <property type="project" value="UniProtKB-UniRule"/>
</dbReference>
<comment type="catalytic activity">
    <reaction evidence="15">
        <text>2 (2E,6E)-farnesyl diphosphate + NADH + H(+) = squalene + 2 diphosphate + NAD(+)</text>
        <dbReference type="Rhea" id="RHEA:32299"/>
        <dbReference type="ChEBI" id="CHEBI:15378"/>
        <dbReference type="ChEBI" id="CHEBI:15440"/>
        <dbReference type="ChEBI" id="CHEBI:33019"/>
        <dbReference type="ChEBI" id="CHEBI:57540"/>
        <dbReference type="ChEBI" id="CHEBI:57945"/>
        <dbReference type="ChEBI" id="CHEBI:175763"/>
        <dbReference type="EC" id="2.5.1.21"/>
    </reaction>
</comment>
<keyword evidence="17" id="KW-1185">Reference proteome</keyword>
<evidence type="ECO:0000256" key="2">
    <source>
        <dbReference type="ARBA" id="ARBA00004370"/>
    </source>
</evidence>
<dbReference type="CDD" id="cd00683">
    <property type="entry name" value="Trans_IPPS_HH"/>
    <property type="match status" value="1"/>
</dbReference>
<comment type="similarity">
    <text evidence="3 15">Belongs to the phytoene/squalene synthase family.</text>
</comment>
<name>S8C3A1_DACHA</name>
<dbReference type="InterPro" id="IPR033904">
    <property type="entry name" value="Trans_IPPS_HH"/>
</dbReference>
<protein>
    <recommendedName>
        <fullName evidence="4 15">Squalene synthase</fullName>
        <shortName evidence="15">SQS</shortName>
        <shortName evidence="15">SS</shortName>
        <ecNumber evidence="4 15">2.5.1.21</ecNumber>
    </recommendedName>
</protein>
<dbReference type="NCBIfam" id="TIGR01559">
    <property type="entry name" value="squal_synth"/>
    <property type="match status" value="1"/>
</dbReference>
<evidence type="ECO:0000256" key="4">
    <source>
        <dbReference type="ARBA" id="ARBA00012373"/>
    </source>
</evidence>
<dbReference type="OrthoDB" id="431150at2759"/>